<dbReference type="Gene3D" id="2.160.20.10">
    <property type="entry name" value="Single-stranded right-handed beta-helix, Pectin lyase-like"/>
    <property type="match status" value="1"/>
</dbReference>
<name>A0ABX4EK83_SEGBR</name>
<dbReference type="InterPro" id="IPR012341">
    <property type="entry name" value="6hp_glycosidase-like_sf"/>
</dbReference>
<evidence type="ECO:0000256" key="2">
    <source>
        <dbReference type="ARBA" id="ARBA00022801"/>
    </source>
</evidence>
<dbReference type="Proteomes" id="UP000216189">
    <property type="component" value="Unassembled WGS sequence"/>
</dbReference>
<keyword evidence="2 4" id="KW-0378">Hydrolase</keyword>
<evidence type="ECO:0000313" key="7">
    <source>
        <dbReference type="Proteomes" id="UP000216189"/>
    </source>
</evidence>
<keyword evidence="3 4" id="KW-0326">Glycosidase</keyword>
<dbReference type="Pfam" id="PF00295">
    <property type="entry name" value="Glyco_hydro_28"/>
    <property type="match status" value="1"/>
</dbReference>
<accession>A0ABX4EK83</accession>
<dbReference type="EMBL" id="NPJF01000015">
    <property type="protein sequence ID" value="OYP56981.1"/>
    <property type="molecule type" value="Genomic_DNA"/>
</dbReference>
<dbReference type="RefSeq" id="WP_094448043.1">
    <property type="nucleotide sequence ID" value="NZ_CP091801.1"/>
</dbReference>
<dbReference type="PROSITE" id="PS00502">
    <property type="entry name" value="POLYGALACTURONASE"/>
    <property type="match status" value="1"/>
</dbReference>
<sequence length="856" mass="97097">MKKSLWTLLFALLLPASMFASGWNEQEYKQIEQSVKLPQIKGKDYVVTKYGASEKASAAANQKAINRVIAMASKKGGGNVIIPKGTYSTGAITMLSHVNLVVEEGATLHFAFEPKLYPLVRTSWEGLACWNYSPCIYAYKATDIAITGKGTIDGGGSNDTWWPMNGNPKFGYKPGITKESQKLGSRAKLMKMAENDVPFDERKFGMGQGLRPQLINFVRSENILIKDVTLLRSPFWVIHPLLCKNITVDGVQIWNEGPNGDGCDPEACENVIIQNTLFHTGDDCIAIKSGRNNDGRFWGRPSKNIIIRNCKMEDGHGGVVIGSEISGGCENVYAENCYMDSPNLERVLRIKTNNCRGGLIQNINMRNVKVGQCKEAVLKINLDYENNEDCYRGFEPTVRNVNMENVTCEKSEYGVLMIGLDNVDNIYDINLKNCTFNGVIKQPVKVTGRTKDVHYDNVFINNSLVLNKGEQPYKSYAQWLTYSEMKRVPHSYLLDFSKKPKWSYVMGIEMEGMLDTYLKYGGEDIINYLKEYPETMIDEKGNVIGYAYEDFNLDNIRTAKYILRMQNLFPRKGNEKALKTFFKQLQNQPRTKEGVYWHKAIYANQVWLDGIFMGLPFYCNYAVQTLKPKKAKKYLDDAVDQMIKTDKRTYDEKTGLWKHAWDETHSQFWADKENGKSKHTWARALGWYVMAMAECLDAMPENYERRGEVINLLKKAMDAVIKNQDKTTGVWYDVMDVKSDKNYLESTASSMFAYVLLKGYNKGYLGEKYKNAGIKAYNGIINQFIQVNADKTISLTKCCSVSGLGPGPGPYVKKPNYKRDGSFEYYISEPIRDNDAKGVGPFIWATLELEKIQTSK</sequence>
<keyword evidence="5" id="KW-0732">Signal</keyword>
<dbReference type="InterPro" id="IPR008928">
    <property type="entry name" value="6-hairpin_glycosidase_sf"/>
</dbReference>
<reference evidence="6 7" key="1">
    <citation type="submission" date="2017-08" db="EMBL/GenBank/DDBJ databases">
        <title>Comparative genomics of non-oral Prevotella species.</title>
        <authorList>
            <person name="Accetto T."/>
            <person name="Nograsek B."/>
            <person name="Avgustin G."/>
        </authorList>
    </citation>
    <scope>NUCLEOTIDE SEQUENCE [LARGE SCALE GENOMIC DNA]</scope>
    <source>
        <strain evidence="6 7">TC1-1</strain>
    </source>
</reference>
<dbReference type="Pfam" id="PF07470">
    <property type="entry name" value="Glyco_hydro_88"/>
    <property type="match status" value="1"/>
</dbReference>
<dbReference type="PANTHER" id="PTHR33886:SF8">
    <property type="entry name" value="UNSATURATED RHAMNOGALACTURONAN HYDROLASE (EUROFUNG)"/>
    <property type="match status" value="1"/>
</dbReference>
<evidence type="ECO:0000313" key="6">
    <source>
        <dbReference type="EMBL" id="OYP56981.1"/>
    </source>
</evidence>
<evidence type="ECO:0000256" key="5">
    <source>
        <dbReference type="SAM" id="SignalP"/>
    </source>
</evidence>
<dbReference type="SMART" id="SM00710">
    <property type="entry name" value="PbH1"/>
    <property type="match status" value="5"/>
</dbReference>
<dbReference type="InterPro" id="IPR010905">
    <property type="entry name" value="Glyco_hydro_88"/>
</dbReference>
<protein>
    <submittedName>
        <fullName evidence="6">Glycoside hydrolase</fullName>
    </submittedName>
</protein>
<dbReference type="InterPro" id="IPR011050">
    <property type="entry name" value="Pectin_lyase_fold/virulence"/>
</dbReference>
<organism evidence="6 7">
    <name type="scientific">Segatella bryantii</name>
    <name type="common">Prevotella bryantii</name>
    <dbReference type="NCBI Taxonomy" id="77095"/>
    <lineage>
        <taxon>Bacteria</taxon>
        <taxon>Pseudomonadati</taxon>
        <taxon>Bacteroidota</taxon>
        <taxon>Bacteroidia</taxon>
        <taxon>Bacteroidales</taxon>
        <taxon>Prevotellaceae</taxon>
        <taxon>Segatella</taxon>
    </lineage>
</organism>
<dbReference type="PANTHER" id="PTHR33886">
    <property type="entry name" value="UNSATURATED RHAMNOGALACTURONAN HYDROLASE (EUROFUNG)"/>
    <property type="match status" value="1"/>
</dbReference>
<comment type="caution">
    <text evidence="6">The sequence shown here is derived from an EMBL/GenBank/DDBJ whole genome shotgun (WGS) entry which is preliminary data.</text>
</comment>
<dbReference type="SUPFAM" id="SSF48208">
    <property type="entry name" value="Six-hairpin glycosidases"/>
    <property type="match status" value="1"/>
</dbReference>
<gene>
    <name evidence="6" type="ORF">CIK91_01900</name>
</gene>
<evidence type="ECO:0000256" key="4">
    <source>
        <dbReference type="RuleBase" id="RU361169"/>
    </source>
</evidence>
<dbReference type="InterPro" id="IPR000743">
    <property type="entry name" value="Glyco_hydro_28"/>
</dbReference>
<proteinExistence type="inferred from homology"/>
<dbReference type="Gene3D" id="1.50.10.10">
    <property type="match status" value="1"/>
</dbReference>
<comment type="similarity">
    <text evidence="1 4">Belongs to the glycosyl hydrolase 28 family.</text>
</comment>
<feature type="chain" id="PRO_5047505702" evidence="5">
    <location>
        <begin position="21"/>
        <end position="856"/>
    </location>
</feature>
<evidence type="ECO:0000256" key="1">
    <source>
        <dbReference type="ARBA" id="ARBA00008834"/>
    </source>
</evidence>
<evidence type="ECO:0000256" key="3">
    <source>
        <dbReference type="ARBA" id="ARBA00023295"/>
    </source>
</evidence>
<keyword evidence="7" id="KW-1185">Reference proteome</keyword>
<dbReference type="InterPro" id="IPR006626">
    <property type="entry name" value="PbH1"/>
</dbReference>
<dbReference type="GO" id="GO:0016787">
    <property type="term" value="F:hydrolase activity"/>
    <property type="evidence" value="ECO:0007669"/>
    <property type="project" value="UniProtKB-KW"/>
</dbReference>
<dbReference type="InterPro" id="IPR052043">
    <property type="entry name" value="PolySaccharide_Degr_Enz"/>
</dbReference>
<feature type="signal peptide" evidence="5">
    <location>
        <begin position="1"/>
        <end position="20"/>
    </location>
</feature>
<dbReference type="SUPFAM" id="SSF51126">
    <property type="entry name" value="Pectin lyase-like"/>
    <property type="match status" value="1"/>
</dbReference>
<dbReference type="InterPro" id="IPR012334">
    <property type="entry name" value="Pectin_lyas_fold"/>
</dbReference>